<dbReference type="EMBL" id="JBIALX010000010">
    <property type="protein sequence ID" value="MFF0456517.1"/>
    <property type="molecule type" value="Genomic_DNA"/>
</dbReference>
<dbReference type="RefSeq" id="WP_387253396.1">
    <property type="nucleotide sequence ID" value="NZ_JBIALX010000010.1"/>
</dbReference>
<sequence length="123" mass="12217">MDPAEVGDLLFVGEIVTAASPASGSRESRTVVVARVDRTVCVPTGRSRLSCSVVGASSNSEIGSARSGTPAGDLAIGSDPLPTSGDARRGTAGVPDEVVSGRSSPGGYVAEARARCGADALDE</sequence>
<feature type="region of interest" description="Disordered" evidence="1">
    <location>
        <begin position="58"/>
        <end position="108"/>
    </location>
</feature>
<proteinExistence type="predicted"/>
<gene>
    <name evidence="2" type="ORF">ACFYTH_24420</name>
</gene>
<evidence type="ECO:0000313" key="3">
    <source>
        <dbReference type="Proteomes" id="UP001601521"/>
    </source>
</evidence>
<dbReference type="Proteomes" id="UP001601521">
    <property type="component" value="Unassembled WGS sequence"/>
</dbReference>
<reference evidence="2 3" key="1">
    <citation type="submission" date="2024-10" db="EMBL/GenBank/DDBJ databases">
        <title>The Natural Products Discovery Center: Release of the First 8490 Sequenced Strains for Exploring Actinobacteria Biosynthetic Diversity.</title>
        <authorList>
            <person name="Kalkreuter E."/>
            <person name="Kautsar S.A."/>
            <person name="Yang D."/>
            <person name="Bader C.D."/>
            <person name="Teijaro C.N."/>
            <person name="Fluegel L."/>
            <person name="Davis C.M."/>
            <person name="Simpson J.R."/>
            <person name="Lauterbach L."/>
            <person name="Steele A.D."/>
            <person name="Gui C."/>
            <person name="Meng S."/>
            <person name="Li G."/>
            <person name="Viehrig K."/>
            <person name="Ye F."/>
            <person name="Su P."/>
            <person name="Kiefer A.F."/>
            <person name="Nichols A."/>
            <person name="Cepeda A.J."/>
            <person name="Yan W."/>
            <person name="Fan B."/>
            <person name="Jiang Y."/>
            <person name="Adhikari A."/>
            <person name="Zheng C.-J."/>
            <person name="Schuster L."/>
            <person name="Cowan T.M."/>
            <person name="Smanski M.J."/>
            <person name="Chevrette M.G."/>
            <person name="De Carvalho L.P.S."/>
            <person name="Shen B."/>
        </authorList>
    </citation>
    <scope>NUCLEOTIDE SEQUENCE [LARGE SCALE GENOMIC DNA]</scope>
    <source>
        <strain evidence="2 3">NPDC004550</strain>
    </source>
</reference>
<organism evidence="2 3">
    <name type="scientific">Nocardia africana</name>
    <dbReference type="NCBI Taxonomy" id="134964"/>
    <lineage>
        <taxon>Bacteria</taxon>
        <taxon>Bacillati</taxon>
        <taxon>Actinomycetota</taxon>
        <taxon>Actinomycetes</taxon>
        <taxon>Mycobacteriales</taxon>
        <taxon>Nocardiaceae</taxon>
        <taxon>Nocardia</taxon>
    </lineage>
</organism>
<keyword evidence="3" id="KW-1185">Reference proteome</keyword>
<evidence type="ECO:0000313" key="2">
    <source>
        <dbReference type="EMBL" id="MFF0456517.1"/>
    </source>
</evidence>
<protein>
    <submittedName>
        <fullName evidence="2">Uncharacterized protein</fullName>
    </submittedName>
</protein>
<accession>A0ABW6NPZ8</accession>
<name>A0ABW6NPZ8_9NOCA</name>
<comment type="caution">
    <text evidence="2">The sequence shown here is derived from an EMBL/GenBank/DDBJ whole genome shotgun (WGS) entry which is preliminary data.</text>
</comment>
<evidence type="ECO:0000256" key="1">
    <source>
        <dbReference type="SAM" id="MobiDB-lite"/>
    </source>
</evidence>